<sequence length="328" mass="36249">MRVDPSGLVGPTRGQARGPRWRRTSRGLYVPSEVELTPDQRVVEAAAVLRDDEAVTGWAALGWEHAAWFEGSTADGSLRDVSMVTTRDRTAQPGLAVSQEFLHPDEIIHVDGVPITWAMRSVVFEMRYAATLGEAVIALDMACYSDVVSLAEVAAYVAALGPVTGIQQARDALKEADENSWSPQETRMRGAWTKRAGLARPLCNRPVFTLDGRHVGTPDLIDPVLGLVAQYNGADHISLAGTATDHKKDAAYRDLGIETVTMLVTDWADLDDFIARLVAAARRARGRPGRPGWTVEPPRWWTPTDTVERRRALDARERERCLRYRRTA</sequence>
<proteinExistence type="predicted"/>
<accession>A0A6J7GWZ0</accession>
<gene>
    <name evidence="2" type="ORF">UFOPK3662_00064</name>
</gene>
<evidence type="ECO:0000256" key="1">
    <source>
        <dbReference type="SAM" id="MobiDB-lite"/>
    </source>
</evidence>
<dbReference type="AlphaFoldDB" id="A0A6J7GWZ0"/>
<feature type="region of interest" description="Disordered" evidence="1">
    <location>
        <begin position="1"/>
        <end position="22"/>
    </location>
</feature>
<evidence type="ECO:0000313" key="2">
    <source>
        <dbReference type="EMBL" id="CAB4912282.1"/>
    </source>
</evidence>
<organism evidence="2">
    <name type="scientific">freshwater metagenome</name>
    <dbReference type="NCBI Taxonomy" id="449393"/>
    <lineage>
        <taxon>unclassified sequences</taxon>
        <taxon>metagenomes</taxon>
        <taxon>ecological metagenomes</taxon>
    </lineage>
</organism>
<reference evidence="2" key="1">
    <citation type="submission" date="2020-05" db="EMBL/GenBank/DDBJ databases">
        <authorList>
            <person name="Chiriac C."/>
            <person name="Salcher M."/>
            <person name="Ghai R."/>
            <person name="Kavagutti S V."/>
        </authorList>
    </citation>
    <scope>NUCLEOTIDE SEQUENCE</scope>
</reference>
<name>A0A6J7GWZ0_9ZZZZ</name>
<protein>
    <submittedName>
        <fullName evidence="2">Unannotated protein</fullName>
    </submittedName>
</protein>
<dbReference type="EMBL" id="CAFBMW010000001">
    <property type="protein sequence ID" value="CAB4912282.1"/>
    <property type="molecule type" value="Genomic_DNA"/>
</dbReference>